<evidence type="ECO:0000313" key="2">
    <source>
        <dbReference type="EMBL" id="OAN48471.1"/>
    </source>
</evidence>
<sequence>MTWMSWRITHPVRTLIGGFLFAAIWLIISYNTIIQDSPAPGCVKRLAFSEIGWCKGRTAIIDLEVTSAPRCLDIKVNNCHGGVLEVRNRCNEVFVLGGFSVEPDKEKTTFFEVITRGDEYFLAPTFDAFTFYIPRRNMLIEAVGTLGDQAITVRFTKTKLLCI</sequence>
<reference evidence="2 3" key="1">
    <citation type="submission" date="2016-04" db="EMBL/GenBank/DDBJ databases">
        <title>Chloroflexus islandicus sp. nov., a thermophilic filamentous anoxygenic phototrophic bacterium from geyser Strokkur (Iceland).</title>
        <authorList>
            <person name="Gaisin V.A."/>
            <person name="Kalashnikov A.M."/>
            <person name="Sukhacheva M.V."/>
            <person name="Grouzdev D.S."/>
            <person name="Ivanov T.M."/>
            <person name="Kuznetsov B."/>
            <person name="Gorlenko V.M."/>
        </authorList>
    </citation>
    <scope>NUCLEOTIDE SEQUENCE [LARGE SCALE GENOMIC DNA]</scope>
    <source>
        <strain evidence="3">isl-2</strain>
    </source>
</reference>
<dbReference type="Proteomes" id="UP000078287">
    <property type="component" value="Unassembled WGS sequence"/>
</dbReference>
<evidence type="ECO:0000256" key="1">
    <source>
        <dbReference type="SAM" id="Phobius"/>
    </source>
</evidence>
<proteinExistence type="predicted"/>
<keyword evidence="1" id="KW-0812">Transmembrane</keyword>
<comment type="caution">
    <text evidence="2">The sequence shown here is derived from an EMBL/GenBank/DDBJ whole genome shotgun (WGS) entry which is preliminary data.</text>
</comment>
<dbReference type="RefSeq" id="WP_066782905.1">
    <property type="nucleotide sequence ID" value="NZ_LWQS01000031.1"/>
</dbReference>
<organism evidence="2 3">
    <name type="scientific">Chloroflexus islandicus</name>
    <dbReference type="NCBI Taxonomy" id="1707952"/>
    <lineage>
        <taxon>Bacteria</taxon>
        <taxon>Bacillati</taxon>
        <taxon>Chloroflexota</taxon>
        <taxon>Chloroflexia</taxon>
        <taxon>Chloroflexales</taxon>
        <taxon>Chloroflexineae</taxon>
        <taxon>Chloroflexaceae</taxon>
        <taxon>Chloroflexus</taxon>
    </lineage>
</organism>
<dbReference type="EMBL" id="LWQS01000031">
    <property type="protein sequence ID" value="OAN48471.1"/>
    <property type="molecule type" value="Genomic_DNA"/>
</dbReference>
<gene>
    <name evidence="2" type="ORF">A6A03_07755</name>
</gene>
<dbReference type="AlphaFoldDB" id="A0A178MID0"/>
<name>A0A178MID0_9CHLR</name>
<feature type="transmembrane region" description="Helical" evidence="1">
    <location>
        <begin position="12"/>
        <end position="30"/>
    </location>
</feature>
<accession>A0A178MID0</accession>
<evidence type="ECO:0000313" key="3">
    <source>
        <dbReference type="Proteomes" id="UP000078287"/>
    </source>
</evidence>
<keyword evidence="1" id="KW-0472">Membrane</keyword>
<keyword evidence="1" id="KW-1133">Transmembrane helix</keyword>
<protein>
    <submittedName>
        <fullName evidence="2">Uncharacterized protein</fullName>
    </submittedName>
</protein>
<keyword evidence="3" id="KW-1185">Reference proteome</keyword>